<evidence type="ECO:0008006" key="4">
    <source>
        <dbReference type="Google" id="ProtNLM"/>
    </source>
</evidence>
<keyword evidence="1" id="KW-0812">Transmembrane</keyword>
<feature type="transmembrane region" description="Helical" evidence="1">
    <location>
        <begin position="20"/>
        <end position="43"/>
    </location>
</feature>
<protein>
    <recommendedName>
        <fullName evidence="4">Transmembrane protein</fullName>
    </recommendedName>
</protein>
<keyword evidence="3" id="KW-1185">Reference proteome</keyword>
<evidence type="ECO:0000256" key="1">
    <source>
        <dbReference type="SAM" id="Phobius"/>
    </source>
</evidence>
<organism evidence="2 3">
    <name type="scientific">Candidatus Mycolicibacterium alkanivorans</name>
    <dbReference type="NCBI Taxonomy" id="2954114"/>
    <lineage>
        <taxon>Bacteria</taxon>
        <taxon>Bacillati</taxon>
        <taxon>Actinomycetota</taxon>
        <taxon>Actinomycetes</taxon>
        <taxon>Mycobacteriales</taxon>
        <taxon>Mycobacteriaceae</taxon>
        <taxon>Mycolicibacterium</taxon>
    </lineage>
</organism>
<dbReference type="EMBL" id="JAIVFL010000001">
    <property type="protein sequence ID" value="MCI4674521.1"/>
    <property type="molecule type" value="Genomic_DNA"/>
</dbReference>
<evidence type="ECO:0000313" key="3">
    <source>
        <dbReference type="Proteomes" id="UP001139068"/>
    </source>
</evidence>
<feature type="transmembrane region" description="Helical" evidence="1">
    <location>
        <begin position="108"/>
        <end position="132"/>
    </location>
</feature>
<reference evidence="2" key="1">
    <citation type="journal article" date="2022" name="ISME J.">
        <title>Identification of active gaseous-alkane degraders at natural gas seeps.</title>
        <authorList>
            <person name="Farhan Ul Haque M."/>
            <person name="Hernandez M."/>
            <person name="Crombie A.T."/>
            <person name="Murrell J.C."/>
        </authorList>
    </citation>
    <scope>NUCLEOTIDE SEQUENCE</scope>
    <source>
        <strain evidence="2">ANDR5</strain>
    </source>
</reference>
<keyword evidence="1" id="KW-1133">Transmembrane helix</keyword>
<sequence>MKSRFLPYATTPGRLLTQVLSDLLVGLWTALWVMVGMGVHTAIATISKVGRQVQDSATGISDNLHSAGDSVHGVPLIGDTMSKPLRAASEAALDLAGAGHELDTTASWLAVLLAIAVAAPPIMAIGMPWLFLRIRFFRRKWTVIALARTPAGVQLLALRALANRPPRRLTEISRDPVGAWRREDPTAVRGLAALELRSAGVATPRYWSNPVV</sequence>
<evidence type="ECO:0000313" key="2">
    <source>
        <dbReference type="EMBL" id="MCI4674521.1"/>
    </source>
</evidence>
<keyword evidence="1" id="KW-0472">Membrane</keyword>
<dbReference type="Proteomes" id="UP001139068">
    <property type="component" value="Unassembled WGS sequence"/>
</dbReference>
<dbReference type="RefSeq" id="WP_243070942.1">
    <property type="nucleotide sequence ID" value="NZ_JAIVFL010000001.1"/>
</dbReference>
<name>A0ABS9YTG2_9MYCO</name>
<proteinExistence type="predicted"/>
<comment type="caution">
    <text evidence="2">The sequence shown here is derived from an EMBL/GenBank/DDBJ whole genome shotgun (WGS) entry which is preliminary data.</text>
</comment>
<accession>A0ABS9YTG2</accession>
<gene>
    <name evidence="2" type="ORF">K9U37_06155</name>
</gene>